<name>A0A392VU58_9FABA</name>
<dbReference type="AlphaFoldDB" id="A0A392VU58"/>
<feature type="non-terminal residue" evidence="1">
    <location>
        <position position="1"/>
    </location>
</feature>
<organism evidence="1 2">
    <name type="scientific">Trifolium medium</name>
    <dbReference type="NCBI Taxonomy" id="97028"/>
    <lineage>
        <taxon>Eukaryota</taxon>
        <taxon>Viridiplantae</taxon>
        <taxon>Streptophyta</taxon>
        <taxon>Embryophyta</taxon>
        <taxon>Tracheophyta</taxon>
        <taxon>Spermatophyta</taxon>
        <taxon>Magnoliopsida</taxon>
        <taxon>eudicotyledons</taxon>
        <taxon>Gunneridae</taxon>
        <taxon>Pentapetalae</taxon>
        <taxon>rosids</taxon>
        <taxon>fabids</taxon>
        <taxon>Fabales</taxon>
        <taxon>Fabaceae</taxon>
        <taxon>Papilionoideae</taxon>
        <taxon>50 kb inversion clade</taxon>
        <taxon>NPAAA clade</taxon>
        <taxon>Hologalegina</taxon>
        <taxon>IRL clade</taxon>
        <taxon>Trifolieae</taxon>
        <taxon>Trifolium</taxon>
    </lineage>
</organism>
<protein>
    <submittedName>
        <fullName evidence="1">Uncharacterized protein</fullName>
    </submittedName>
</protein>
<dbReference type="Proteomes" id="UP000265520">
    <property type="component" value="Unassembled WGS sequence"/>
</dbReference>
<evidence type="ECO:0000313" key="1">
    <source>
        <dbReference type="EMBL" id="MCI91786.1"/>
    </source>
</evidence>
<sequence length="53" mass="6004">PTLENSQEMHVRRASLQRALVNVQVLKRSLSELAARGSDQFVDPRHLLPVLAR</sequence>
<reference evidence="1 2" key="1">
    <citation type="journal article" date="2018" name="Front. Plant Sci.">
        <title>Red Clover (Trifolium pratense) and Zigzag Clover (T. medium) - A Picture of Genomic Similarities and Differences.</title>
        <authorList>
            <person name="Dluhosova J."/>
            <person name="Istvanek J."/>
            <person name="Nedelnik J."/>
            <person name="Repkova J."/>
        </authorList>
    </citation>
    <scope>NUCLEOTIDE SEQUENCE [LARGE SCALE GENOMIC DNA]</scope>
    <source>
        <strain evidence="2">cv. 10/8</strain>
        <tissue evidence="1">Leaf</tissue>
    </source>
</reference>
<comment type="caution">
    <text evidence="1">The sequence shown here is derived from an EMBL/GenBank/DDBJ whole genome shotgun (WGS) entry which is preliminary data.</text>
</comment>
<dbReference type="EMBL" id="LXQA011282366">
    <property type="protein sequence ID" value="MCI91786.1"/>
    <property type="molecule type" value="Genomic_DNA"/>
</dbReference>
<accession>A0A392VU58</accession>
<keyword evidence="2" id="KW-1185">Reference proteome</keyword>
<evidence type="ECO:0000313" key="2">
    <source>
        <dbReference type="Proteomes" id="UP000265520"/>
    </source>
</evidence>
<proteinExistence type="predicted"/>